<dbReference type="Proteomes" id="UP000029859">
    <property type="component" value="Unassembled WGS sequence"/>
</dbReference>
<evidence type="ECO:0000256" key="2">
    <source>
        <dbReference type="ARBA" id="ARBA00023277"/>
    </source>
</evidence>
<dbReference type="InterPro" id="IPR027291">
    <property type="entry name" value="Glyco_hydro_38_N_sf"/>
</dbReference>
<dbReference type="Gene3D" id="3.20.110.10">
    <property type="entry name" value="Glycoside hydrolase 38, N terminal domain"/>
    <property type="match status" value="1"/>
</dbReference>
<dbReference type="InterPro" id="IPR052046">
    <property type="entry name" value="GH57_Enzymes"/>
</dbReference>
<dbReference type="InterPro" id="IPR004300">
    <property type="entry name" value="Glyco_hydro_57_N"/>
</dbReference>
<keyword evidence="6" id="KW-1185">Reference proteome</keyword>
<dbReference type="PANTHER" id="PTHR36306:SF1">
    <property type="entry name" value="ALPHA-AMYLASE-RELATED"/>
    <property type="match status" value="1"/>
</dbReference>
<reference evidence="5 6" key="1">
    <citation type="submission" date="2014-09" db="EMBL/GenBank/DDBJ databases">
        <title>Draft genome sequence of an obligately methylotrophic methanogen, Methanococcoides methylutens, isolated from marine sediment.</title>
        <authorList>
            <person name="Guan Y."/>
            <person name="Ngugi D.K."/>
            <person name="Blom J."/>
            <person name="Ali S."/>
            <person name="Ferry J.G."/>
            <person name="Stingl U."/>
        </authorList>
    </citation>
    <scope>NUCLEOTIDE SEQUENCE [LARGE SCALE GENOMIC DNA]</scope>
    <source>
        <strain evidence="5 6">DSM 2657</strain>
    </source>
</reference>
<feature type="domain" description="Glycoside hydrolase family 57 N-terminal" evidence="4">
    <location>
        <begin position="8"/>
        <end position="283"/>
    </location>
</feature>
<dbReference type="PANTHER" id="PTHR36306">
    <property type="entry name" value="ALPHA-AMYLASE-RELATED-RELATED"/>
    <property type="match status" value="1"/>
</dbReference>
<dbReference type="SUPFAM" id="SSF88713">
    <property type="entry name" value="Glycoside hydrolase/deacetylase"/>
    <property type="match status" value="1"/>
</dbReference>
<evidence type="ECO:0000259" key="4">
    <source>
        <dbReference type="Pfam" id="PF03065"/>
    </source>
</evidence>
<evidence type="ECO:0000313" key="6">
    <source>
        <dbReference type="Proteomes" id="UP000029859"/>
    </source>
</evidence>
<dbReference type="CDD" id="cd10795">
    <property type="entry name" value="GH57N_MJA1_like"/>
    <property type="match status" value="1"/>
</dbReference>
<keyword evidence="2 3" id="KW-0119">Carbohydrate metabolism</keyword>
<dbReference type="EMBL" id="JRHO01000013">
    <property type="protein sequence ID" value="KGK98547.1"/>
    <property type="molecule type" value="Genomic_DNA"/>
</dbReference>
<name>A0A099T074_METMT</name>
<dbReference type="OrthoDB" id="64936at2157"/>
<gene>
    <name evidence="5" type="ORF">LI82_06635</name>
</gene>
<evidence type="ECO:0000256" key="1">
    <source>
        <dbReference type="ARBA" id="ARBA00006821"/>
    </source>
</evidence>
<proteinExistence type="inferred from homology"/>
<dbReference type="GO" id="GO:0005975">
    <property type="term" value="P:carbohydrate metabolic process"/>
    <property type="evidence" value="ECO:0007669"/>
    <property type="project" value="InterPro"/>
</dbReference>
<accession>A0A099T074</accession>
<dbReference type="GO" id="GO:0016829">
    <property type="term" value="F:lyase activity"/>
    <property type="evidence" value="ECO:0007669"/>
    <property type="project" value="UniProtKB-KW"/>
</dbReference>
<sequence>MQSVCICSEVHLPCVLKWYWPSEGYHSPEFETYFDQPHIYSTLEKNIPQIISMNEALLDSIDNGAKYTFDISGIFLDQCKWNPALIGSFQELKDRGASFSASPYYHSVSSLFPDNKEFKEQVSMHRNKIKDIFNINPLTFINSELILTKELSTILKEMKFKCLISEGSENLLYGSDPKHIYGDQIPTLLRHISLSEDIESRFSDQKWIGYPLIADKFASWIANMEGDITTLHFKYSSMLAHQQSRSDILQFLIDLPASFEKYGISMVTPEEALKKFKPKELPSIMNRSTSRYGMHNLMGNHPQHLYLHELIEIGKIMESIKGAPEYDKLNCIYRYLQQSEILLEMGSENNNHGYEKAVNIFSAISDFKRAILEVKV</sequence>
<evidence type="ECO:0000313" key="5">
    <source>
        <dbReference type="EMBL" id="KGK98547.1"/>
    </source>
</evidence>
<dbReference type="InterPro" id="IPR011330">
    <property type="entry name" value="Glyco_hydro/deAcase_b/a-brl"/>
</dbReference>
<protein>
    <submittedName>
        <fullName evidence="5">Alpha-amlyase</fullName>
    </submittedName>
</protein>
<evidence type="ECO:0000256" key="3">
    <source>
        <dbReference type="RuleBase" id="RU361196"/>
    </source>
</evidence>
<comment type="caution">
    <text evidence="5">The sequence shown here is derived from an EMBL/GenBank/DDBJ whole genome shotgun (WGS) entry which is preliminary data.</text>
</comment>
<dbReference type="Pfam" id="PF03065">
    <property type="entry name" value="Glyco_hydro_57"/>
    <property type="match status" value="1"/>
</dbReference>
<comment type="similarity">
    <text evidence="1 3">Belongs to the glycosyl hydrolase 57 family.</text>
</comment>
<dbReference type="AlphaFoldDB" id="A0A099T074"/>
<keyword evidence="5" id="KW-0456">Lyase</keyword>
<dbReference type="RefSeq" id="WP_048194282.1">
    <property type="nucleotide sequence ID" value="NZ_CAAGSM010000010.1"/>
</dbReference>
<organism evidence="5 6">
    <name type="scientific">Methanococcoides methylutens</name>
    <dbReference type="NCBI Taxonomy" id="2226"/>
    <lineage>
        <taxon>Archaea</taxon>
        <taxon>Methanobacteriati</taxon>
        <taxon>Methanobacteriota</taxon>
        <taxon>Stenosarchaea group</taxon>
        <taxon>Methanomicrobia</taxon>
        <taxon>Methanosarcinales</taxon>
        <taxon>Methanosarcinaceae</taxon>
        <taxon>Methanococcoides</taxon>
    </lineage>
</organism>